<reference evidence="2 3" key="1">
    <citation type="submission" date="2018-12" db="EMBL/GenBank/DDBJ databases">
        <authorList>
            <person name="Toschakov S.V."/>
        </authorList>
    </citation>
    <scope>NUCLEOTIDE SEQUENCE [LARGE SCALE GENOMIC DNA]</scope>
    <source>
        <strain evidence="2 3">GM2012</strain>
    </source>
</reference>
<dbReference type="OrthoDB" id="253560at2"/>
<dbReference type="PRINTS" id="PR00069">
    <property type="entry name" value="ALDKETRDTASE"/>
</dbReference>
<dbReference type="PANTHER" id="PTHR43312:SF1">
    <property type="entry name" value="NADP-DEPENDENT OXIDOREDUCTASE DOMAIN-CONTAINING PROTEIN"/>
    <property type="match status" value="1"/>
</dbReference>
<comment type="caution">
    <text evidence="2">The sequence shown here is derived from an EMBL/GenBank/DDBJ whole genome shotgun (WGS) entry which is preliminary data.</text>
</comment>
<dbReference type="InterPro" id="IPR020471">
    <property type="entry name" value="AKR"/>
</dbReference>
<evidence type="ECO:0000259" key="1">
    <source>
        <dbReference type="Pfam" id="PF00248"/>
    </source>
</evidence>
<dbReference type="AlphaFoldDB" id="A0A432MQV7"/>
<keyword evidence="3" id="KW-1185">Reference proteome</keyword>
<dbReference type="SUPFAM" id="SSF51430">
    <property type="entry name" value="NAD(P)-linked oxidoreductase"/>
    <property type="match status" value="1"/>
</dbReference>
<dbReference type="InterPro" id="IPR053135">
    <property type="entry name" value="AKR2_Oxidoreductase"/>
</dbReference>
<dbReference type="PROSITE" id="PS51318">
    <property type="entry name" value="TAT"/>
    <property type="match status" value="1"/>
</dbReference>
<evidence type="ECO:0000313" key="2">
    <source>
        <dbReference type="EMBL" id="RUL89338.1"/>
    </source>
</evidence>
<name>A0A432MQV7_9BACT</name>
<protein>
    <submittedName>
        <fullName evidence="2">Aldo/keto reductase</fullName>
    </submittedName>
</protein>
<dbReference type="GO" id="GO:0016491">
    <property type="term" value="F:oxidoreductase activity"/>
    <property type="evidence" value="ECO:0007669"/>
    <property type="project" value="InterPro"/>
</dbReference>
<dbReference type="Gene3D" id="3.20.20.100">
    <property type="entry name" value="NADP-dependent oxidoreductase domain"/>
    <property type="match status" value="1"/>
</dbReference>
<dbReference type="EMBL" id="RYZH01000003">
    <property type="protein sequence ID" value="RUL89338.1"/>
    <property type="molecule type" value="Genomic_DNA"/>
</dbReference>
<dbReference type="InterPro" id="IPR036812">
    <property type="entry name" value="NAD(P)_OxRdtase_dom_sf"/>
</dbReference>
<dbReference type="RefSeq" id="WP_126723774.1">
    <property type="nucleotide sequence ID" value="NZ_RYZH01000003.1"/>
</dbReference>
<accession>A0A432MQV7</accession>
<dbReference type="InterPro" id="IPR006311">
    <property type="entry name" value="TAT_signal"/>
</dbReference>
<reference evidence="2 3" key="2">
    <citation type="submission" date="2019-01" db="EMBL/GenBank/DDBJ databases">
        <title>Tautonia sociabilis, a novel thermotolerant planctomycete of Isosphaeraceae family, isolated from a 4000 m deep subterranean habitat.</title>
        <authorList>
            <person name="Kovaleva O.L."/>
            <person name="Elcheninov A.G."/>
            <person name="Van Heerden E."/>
            <person name="Toshchakov S.V."/>
            <person name="Novikov A."/>
            <person name="Bonch-Osmolovskaya E.A."/>
            <person name="Kublanov I.V."/>
        </authorList>
    </citation>
    <scope>NUCLEOTIDE SEQUENCE [LARGE SCALE GENOMIC DNA]</scope>
    <source>
        <strain evidence="2 3">GM2012</strain>
    </source>
</reference>
<evidence type="ECO:0000313" key="3">
    <source>
        <dbReference type="Proteomes" id="UP000280296"/>
    </source>
</evidence>
<dbReference type="Pfam" id="PF00248">
    <property type="entry name" value="Aldo_ket_red"/>
    <property type="match status" value="1"/>
</dbReference>
<dbReference type="Proteomes" id="UP000280296">
    <property type="component" value="Unassembled WGS sequence"/>
</dbReference>
<dbReference type="InterPro" id="IPR023210">
    <property type="entry name" value="NADP_OxRdtase_dom"/>
</dbReference>
<dbReference type="PANTHER" id="PTHR43312">
    <property type="entry name" value="D-THREO-ALDOSE 1-DEHYDROGENASE"/>
    <property type="match status" value="1"/>
</dbReference>
<sequence length="415" mass="46359">MSEVSAHRTDRRTFLQTGALASAATLAGPSPALPAQDRAEAQPNGVIPTRTLGKTGVQVTMLDQGAIRGPSYDRILRFAFASGIRMFDTAKVYGTEPNLRRWFEQDPEIRKQIFLVTKDMPRTPSQLLGMLDQRLEALGTDSIDLFFIHGLGDDHSLDDAINMVTGREFKETAEAIRKSGKARFVGFSSHHKDRATIIQKAAEAGIVDAIMLQYRPWLDKDSPLNRALDTCWEKGIGLISMKQIAGQFFGDKPEGNILDDVVRRVPMLQERKLTPFQGLLHAIWSDERISTVCCSMRNTEQIRENVDAARRFEPIETADLDRLRDASRAHGPSLCGNCDGRCSLAGRTRASLGDLTRFLTYYRHLGDRSEARRQYAMLPASARDWSDADLEAARASCPDHLDFARLLPEVDRLLS</sequence>
<organism evidence="2 3">
    <name type="scientific">Tautonia sociabilis</name>
    <dbReference type="NCBI Taxonomy" id="2080755"/>
    <lineage>
        <taxon>Bacteria</taxon>
        <taxon>Pseudomonadati</taxon>
        <taxon>Planctomycetota</taxon>
        <taxon>Planctomycetia</taxon>
        <taxon>Isosphaerales</taxon>
        <taxon>Isosphaeraceae</taxon>
        <taxon>Tautonia</taxon>
    </lineage>
</organism>
<gene>
    <name evidence="2" type="ORF">TsocGM_02695</name>
</gene>
<proteinExistence type="predicted"/>
<feature type="domain" description="NADP-dependent oxidoreductase" evidence="1">
    <location>
        <begin position="72"/>
        <end position="324"/>
    </location>
</feature>